<evidence type="ECO:0000313" key="3">
    <source>
        <dbReference type="EMBL" id="KAF9730090.1"/>
    </source>
</evidence>
<keyword evidence="4" id="KW-1185">Reference proteome</keyword>
<sequence>MPADGHPNTQPSPAQSVPPRARRAANNNYQKPSERLSKLCREYDVHIYFLACRNDRFNGFVFTKETGQPSSPSDRIHL</sequence>
<dbReference type="EMBL" id="WJXW01000015">
    <property type="protein sequence ID" value="KAF9730090.1"/>
    <property type="molecule type" value="Genomic_DNA"/>
</dbReference>
<feature type="region of interest" description="Disordered" evidence="1">
    <location>
        <begin position="1"/>
        <end position="33"/>
    </location>
</feature>
<organism evidence="3 4">
    <name type="scientific">Paraphaeosphaeria minitans</name>
    <dbReference type="NCBI Taxonomy" id="565426"/>
    <lineage>
        <taxon>Eukaryota</taxon>
        <taxon>Fungi</taxon>
        <taxon>Dikarya</taxon>
        <taxon>Ascomycota</taxon>
        <taxon>Pezizomycotina</taxon>
        <taxon>Dothideomycetes</taxon>
        <taxon>Pleosporomycetidae</taxon>
        <taxon>Pleosporales</taxon>
        <taxon>Massarineae</taxon>
        <taxon>Didymosphaeriaceae</taxon>
        <taxon>Paraphaeosphaeria</taxon>
    </lineage>
</organism>
<protein>
    <submittedName>
        <fullName evidence="3">Uncharacterized protein</fullName>
    </submittedName>
</protein>
<name>A0A9P6KKS6_9PLEO</name>
<accession>A0A9P6KKS6</accession>
<evidence type="ECO:0000313" key="2">
    <source>
        <dbReference type="EMBL" id="KAF9730043.1"/>
    </source>
</evidence>
<dbReference type="EMBL" id="WJXW01000015">
    <property type="protein sequence ID" value="KAF9730043.1"/>
    <property type="molecule type" value="Genomic_DNA"/>
</dbReference>
<dbReference type="Proteomes" id="UP000756921">
    <property type="component" value="Unassembled WGS sequence"/>
</dbReference>
<evidence type="ECO:0000256" key="1">
    <source>
        <dbReference type="SAM" id="MobiDB-lite"/>
    </source>
</evidence>
<evidence type="ECO:0000313" key="4">
    <source>
        <dbReference type="Proteomes" id="UP000756921"/>
    </source>
</evidence>
<dbReference type="OrthoDB" id="3772494at2759"/>
<comment type="caution">
    <text evidence="3">The sequence shown here is derived from an EMBL/GenBank/DDBJ whole genome shotgun (WGS) entry which is preliminary data.</text>
</comment>
<proteinExistence type="predicted"/>
<gene>
    <name evidence="2" type="ORF">PMIN01_11976</name>
    <name evidence="3" type="ORF">PMIN01_12023</name>
</gene>
<reference evidence="3" key="1">
    <citation type="journal article" date="2020" name="Mol. Plant Microbe Interact.">
        <title>Genome Sequence of the Biocontrol Agent Coniothyrium minitans strain Conio (IMI 134523).</title>
        <authorList>
            <person name="Patel D."/>
            <person name="Shittu T.A."/>
            <person name="Baroncelli R."/>
            <person name="Muthumeenakshi S."/>
            <person name="Osborne T.H."/>
            <person name="Janganan T.K."/>
            <person name="Sreenivasaprasad S."/>
        </authorList>
    </citation>
    <scope>NUCLEOTIDE SEQUENCE</scope>
    <source>
        <strain evidence="3">Conio</strain>
    </source>
</reference>
<dbReference type="AlphaFoldDB" id="A0A9P6KKS6"/>